<evidence type="ECO:0000256" key="7">
    <source>
        <dbReference type="SAM" id="SignalP"/>
    </source>
</evidence>
<keyword evidence="10" id="KW-1185">Reference proteome</keyword>
<feature type="region of interest" description="Disordered" evidence="6">
    <location>
        <begin position="268"/>
        <end position="298"/>
    </location>
</feature>
<feature type="region of interest" description="Disordered" evidence="6">
    <location>
        <begin position="23"/>
        <end position="52"/>
    </location>
</feature>
<evidence type="ECO:0000256" key="3">
    <source>
        <dbReference type="ARBA" id="ARBA00022801"/>
    </source>
</evidence>
<dbReference type="Pfam" id="PF00877">
    <property type="entry name" value="NLPC_P60"/>
    <property type="match status" value="1"/>
</dbReference>
<dbReference type="SUPFAM" id="SSF54001">
    <property type="entry name" value="Cysteine proteinases"/>
    <property type="match status" value="1"/>
</dbReference>
<dbReference type="PANTHER" id="PTHR47359">
    <property type="entry name" value="PEPTIDOGLYCAN DL-ENDOPEPTIDASE CWLO"/>
    <property type="match status" value="1"/>
</dbReference>
<comment type="similarity">
    <text evidence="1">Belongs to the peptidase C40 family.</text>
</comment>
<feature type="domain" description="NlpC/P60" evidence="8">
    <location>
        <begin position="294"/>
        <end position="430"/>
    </location>
</feature>
<dbReference type="GO" id="GO:0008234">
    <property type="term" value="F:cysteine-type peptidase activity"/>
    <property type="evidence" value="ECO:0007669"/>
    <property type="project" value="UniProtKB-KW"/>
</dbReference>
<feature type="signal peptide" evidence="7">
    <location>
        <begin position="1"/>
        <end position="25"/>
    </location>
</feature>
<keyword evidence="5" id="KW-0175">Coiled coil</keyword>
<gene>
    <name evidence="9" type="ORF">HOP40_24520</name>
</gene>
<dbReference type="RefSeq" id="WP_172162385.1">
    <property type="nucleotide sequence ID" value="NZ_CP053564.1"/>
</dbReference>
<dbReference type="PROSITE" id="PS51935">
    <property type="entry name" value="NLPC_P60"/>
    <property type="match status" value="1"/>
</dbReference>
<feature type="chain" id="PRO_5027070585" evidence="7">
    <location>
        <begin position="26"/>
        <end position="430"/>
    </location>
</feature>
<feature type="compositionally biased region" description="Basic and acidic residues" evidence="6">
    <location>
        <begin position="268"/>
        <end position="280"/>
    </location>
</feature>
<dbReference type="GO" id="GO:0006508">
    <property type="term" value="P:proteolysis"/>
    <property type="evidence" value="ECO:0007669"/>
    <property type="project" value="UniProtKB-KW"/>
</dbReference>
<dbReference type="InterPro" id="IPR038765">
    <property type="entry name" value="Papain-like_cys_pep_sf"/>
</dbReference>
<dbReference type="InterPro" id="IPR051794">
    <property type="entry name" value="PG_Endopeptidase_C40"/>
</dbReference>
<feature type="compositionally biased region" description="Low complexity" evidence="6">
    <location>
        <begin position="281"/>
        <end position="298"/>
    </location>
</feature>
<accession>A0A6M6JMJ5</accession>
<dbReference type="InterPro" id="IPR000064">
    <property type="entry name" value="NLP_P60_dom"/>
</dbReference>
<sequence>MRRSVRVVVLLLLVALLGGTSTAYAQEPPPPPNPSDDQLSQSRQEVRDRAGEVGSLTNRLAELDALTDDLQAELAGQRENAEAALVDLEAAQGAAAEAGERAEAARIATDAATVAIDQARARLDDFVTATYQEGLDTGPLGLLTSAQTPEELVARAEFTDLLARAQLAAQDGLERARVDKANADSTARALLEEAQAREADAARAKDSADAAFAAADAAARAQVEQLAAVQAERDQVQGRLDAAEASDAGLRDQRARYDDWQRVLAEQEASRQRAERDAASARDAAVGPAPRAGAGSAQRVIDRAMSQLGVQYVWGGGNGRGATTGIPGPAGDPGDRVGFDCSGLMLYAFNGAGVSLPRVSRNQFNAGRKVPITDLQPGDMVFYRKGGAPIHHVAMYIGDNRMIEAPYTGADVRVVPLRRKDLVPQATRVL</sequence>
<evidence type="ECO:0000256" key="2">
    <source>
        <dbReference type="ARBA" id="ARBA00022670"/>
    </source>
</evidence>
<dbReference type="Gene3D" id="3.90.1720.10">
    <property type="entry name" value="endopeptidase domain like (from Nostoc punctiforme)"/>
    <property type="match status" value="1"/>
</dbReference>
<keyword evidence="2" id="KW-0645">Protease</keyword>
<reference evidence="9 10" key="1">
    <citation type="submission" date="2020-05" db="EMBL/GenBank/DDBJ databases">
        <authorList>
            <person name="Mo P."/>
        </authorList>
    </citation>
    <scope>NUCLEOTIDE SEQUENCE [LARGE SCALE GENOMIC DNA]</scope>
    <source>
        <strain evidence="9 10">Gen01</strain>
    </source>
</reference>
<feature type="coiled-coil region" evidence="5">
    <location>
        <begin position="53"/>
        <end position="91"/>
    </location>
</feature>
<keyword evidence="3 9" id="KW-0378">Hydrolase</keyword>
<dbReference type="KEGG" id="pbro:HOP40_24520"/>
<proteinExistence type="inferred from homology"/>
<protein>
    <submittedName>
        <fullName evidence="9">Hydrolase</fullName>
    </submittedName>
</protein>
<keyword evidence="4" id="KW-0788">Thiol protease</keyword>
<evidence type="ECO:0000256" key="4">
    <source>
        <dbReference type="ARBA" id="ARBA00022807"/>
    </source>
</evidence>
<dbReference type="PANTHER" id="PTHR47359:SF3">
    <property type="entry name" value="NLP_P60 DOMAIN-CONTAINING PROTEIN-RELATED"/>
    <property type="match status" value="1"/>
</dbReference>
<keyword evidence="7" id="KW-0732">Signal</keyword>
<dbReference type="AlphaFoldDB" id="A0A6M6JMJ5"/>
<evidence type="ECO:0000313" key="9">
    <source>
        <dbReference type="EMBL" id="QJY48555.1"/>
    </source>
</evidence>
<evidence type="ECO:0000259" key="8">
    <source>
        <dbReference type="PROSITE" id="PS51935"/>
    </source>
</evidence>
<dbReference type="EMBL" id="CP053564">
    <property type="protein sequence ID" value="QJY48555.1"/>
    <property type="molecule type" value="Genomic_DNA"/>
</dbReference>
<dbReference type="Proteomes" id="UP000505377">
    <property type="component" value="Chromosome"/>
</dbReference>
<name>A0A6M6JMJ5_9PSEU</name>
<evidence type="ECO:0000256" key="5">
    <source>
        <dbReference type="SAM" id="Coils"/>
    </source>
</evidence>
<organism evidence="9 10">
    <name type="scientific">Pseudonocardia broussonetiae</name>
    <dbReference type="NCBI Taxonomy" id="2736640"/>
    <lineage>
        <taxon>Bacteria</taxon>
        <taxon>Bacillati</taxon>
        <taxon>Actinomycetota</taxon>
        <taxon>Actinomycetes</taxon>
        <taxon>Pseudonocardiales</taxon>
        <taxon>Pseudonocardiaceae</taxon>
        <taxon>Pseudonocardia</taxon>
    </lineage>
</organism>
<evidence type="ECO:0000256" key="1">
    <source>
        <dbReference type="ARBA" id="ARBA00007074"/>
    </source>
</evidence>
<evidence type="ECO:0000256" key="6">
    <source>
        <dbReference type="SAM" id="MobiDB-lite"/>
    </source>
</evidence>
<evidence type="ECO:0000313" key="10">
    <source>
        <dbReference type="Proteomes" id="UP000505377"/>
    </source>
</evidence>